<dbReference type="SUPFAM" id="SSF81606">
    <property type="entry name" value="PP2C-like"/>
    <property type="match status" value="1"/>
</dbReference>
<dbReference type="STRING" id="857967.G0QZC9"/>
<dbReference type="Pfam" id="PF00481">
    <property type="entry name" value="PP2C"/>
    <property type="match status" value="1"/>
</dbReference>
<sequence>MNKTIDVKQKHDNTTFIIRKNSQLQSPLKQYLTPQIKASFNQDCNISCSPNKLVSVFQFEVEQPQPVQDNTDQQSYNYSYQDARVNLKKSIYINVILLLINRNFIIFFQFKKGNLKKIQIISNSKSRPGQYSPNIQKTNQDSIINMVQLGTDKTFCFYGVCDGHGEYGDQVSNHIKKKLSQILLKNIKISQQQKANELNLQNTLNKTLKQVSQELLDSKMDTYLSGSTSVTILIHNNTLYCTNIGDSRAIIGRLVNKGGGKNEWKSIQLSEDHKPNLAREKKRILEHGGRVEIQTDEKGQKQGVYRVWNQKMEYPGLAMSRSLGDKAGREVGIISEPDIYELLIQEEDKFIVIASDGVWEFMSNSDQIEYY</sequence>
<comment type="subcellular location">
    <subcellularLocation>
        <location evidence="1">Membrane</location>
        <topology evidence="1">Peripheral membrane protein</topology>
    </subcellularLocation>
</comment>
<dbReference type="RefSeq" id="XP_004030668.1">
    <property type="nucleotide sequence ID" value="XM_004030620.1"/>
</dbReference>
<protein>
    <submittedName>
        <fullName evidence="9">Protein phosphatase 2c, putative</fullName>
        <ecNumber evidence="9">3.1.3.16</ecNumber>
    </submittedName>
</protein>
<evidence type="ECO:0000259" key="8">
    <source>
        <dbReference type="PROSITE" id="PS51746"/>
    </source>
</evidence>
<dbReference type="InParanoid" id="G0QZC9"/>
<keyword evidence="3 6" id="KW-0378">Hydrolase</keyword>
<dbReference type="OMA" id="IWEEFGC"/>
<dbReference type="PROSITE" id="PS01032">
    <property type="entry name" value="PPM_1"/>
    <property type="match status" value="1"/>
</dbReference>
<evidence type="ECO:0000313" key="9">
    <source>
        <dbReference type="EMBL" id="EGR29432.1"/>
    </source>
</evidence>
<evidence type="ECO:0000256" key="7">
    <source>
        <dbReference type="SAM" id="Phobius"/>
    </source>
</evidence>
<accession>G0QZC9</accession>
<dbReference type="GeneID" id="14905533"/>
<evidence type="ECO:0000256" key="1">
    <source>
        <dbReference type="ARBA" id="ARBA00004170"/>
    </source>
</evidence>
<keyword evidence="4 6" id="KW-0904">Protein phosphatase</keyword>
<organism evidence="9 10">
    <name type="scientific">Ichthyophthirius multifiliis</name>
    <name type="common">White spot disease agent</name>
    <name type="synonym">Ich</name>
    <dbReference type="NCBI Taxonomy" id="5932"/>
    <lineage>
        <taxon>Eukaryota</taxon>
        <taxon>Sar</taxon>
        <taxon>Alveolata</taxon>
        <taxon>Ciliophora</taxon>
        <taxon>Intramacronucleata</taxon>
        <taxon>Oligohymenophorea</taxon>
        <taxon>Hymenostomatida</taxon>
        <taxon>Ophryoglenina</taxon>
        <taxon>Ichthyophthirius</taxon>
    </lineage>
</organism>
<evidence type="ECO:0000256" key="4">
    <source>
        <dbReference type="ARBA" id="ARBA00022912"/>
    </source>
</evidence>
<evidence type="ECO:0000313" key="10">
    <source>
        <dbReference type="Proteomes" id="UP000008983"/>
    </source>
</evidence>
<keyword evidence="7" id="KW-1133">Transmembrane helix</keyword>
<dbReference type="AlphaFoldDB" id="G0QZC9"/>
<evidence type="ECO:0000256" key="3">
    <source>
        <dbReference type="ARBA" id="ARBA00022801"/>
    </source>
</evidence>
<dbReference type="SMART" id="SM00332">
    <property type="entry name" value="PP2Cc"/>
    <property type="match status" value="1"/>
</dbReference>
<gene>
    <name evidence="9" type="ORF">IMG5_155820</name>
</gene>
<dbReference type="OrthoDB" id="10264738at2759"/>
<dbReference type="Proteomes" id="UP000008983">
    <property type="component" value="Unassembled WGS sequence"/>
</dbReference>
<keyword evidence="7" id="KW-0812">Transmembrane</keyword>
<dbReference type="InterPro" id="IPR036457">
    <property type="entry name" value="PPM-type-like_dom_sf"/>
</dbReference>
<dbReference type="PANTHER" id="PTHR47992">
    <property type="entry name" value="PROTEIN PHOSPHATASE"/>
    <property type="match status" value="1"/>
</dbReference>
<evidence type="ECO:0000256" key="2">
    <source>
        <dbReference type="ARBA" id="ARBA00022723"/>
    </source>
</evidence>
<keyword evidence="10" id="KW-1185">Reference proteome</keyword>
<feature type="domain" description="PPM-type phosphatase" evidence="8">
    <location>
        <begin position="120"/>
        <end position="371"/>
    </location>
</feature>
<dbReference type="GO" id="GO:0016020">
    <property type="term" value="C:membrane"/>
    <property type="evidence" value="ECO:0007669"/>
    <property type="project" value="UniProtKB-SubCell"/>
</dbReference>
<dbReference type="PROSITE" id="PS51746">
    <property type="entry name" value="PPM_2"/>
    <property type="match status" value="1"/>
</dbReference>
<reference evidence="9 10" key="1">
    <citation type="submission" date="2011-07" db="EMBL/GenBank/DDBJ databases">
        <authorList>
            <person name="Coyne R."/>
            <person name="Brami D."/>
            <person name="Johnson J."/>
            <person name="Hostetler J."/>
            <person name="Hannick L."/>
            <person name="Clark T."/>
            <person name="Cassidy-Hanley D."/>
            <person name="Inman J."/>
        </authorList>
    </citation>
    <scope>NUCLEOTIDE SEQUENCE [LARGE SCALE GENOMIC DNA]</scope>
    <source>
        <strain evidence="9 10">G5</strain>
    </source>
</reference>
<dbReference type="CDD" id="cd00143">
    <property type="entry name" value="PP2Cc"/>
    <property type="match status" value="1"/>
</dbReference>
<keyword evidence="2" id="KW-0479">Metal-binding</keyword>
<dbReference type="GO" id="GO:0004722">
    <property type="term" value="F:protein serine/threonine phosphatase activity"/>
    <property type="evidence" value="ECO:0007669"/>
    <property type="project" value="UniProtKB-EC"/>
</dbReference>
<dbReference type="Gene3D" id="3.60.40.10">
    <property type="entry name" value="PPM-type phosphatase domain"/>
    <property type="match status" value="1"/>
</dbReference>
<keyword evidence="5 7" id="KW-0472">Membrane</keyword>
<comment type="similarity">
    <text evidence="6">Belongs to the PP2C family.</text>
</comment>
<dbReference type="InterPro" id="IPR001932">
    <property type="entry name" value="PPM-type_phosphatase-like_dom"/>
</dbReference>
<dbReference type="GO" id="GO:0046872">
    <property type="term" value="F:metal ion binding"/>
    <property type="evidence" value="ECO:0007669"/>
    <property type="project" value="UniProtKB-KW"/>
</dbReference>
<dbReference type="InterPro" id="IPR015655">
    <property type="entry name" value="PP2C"/>
</dbReference>
<dbReference type="EMBL" id="GL984144">
    <property type="protein sequence ID" value="EGR29432.1"/>
    <property type="molecule type" value="Genomic_DNA"/>
</dbReference>
<feature type="transmembrane region" description="Helical" evidence="7">
    <location>
        <begin position="91"/>
        <end position="110"/>
    </location>
</feature>
<proteinExistence type="inferred from homology"/>
<evidence type="ECO:0000256" key="5">
    <source>
        <dbReference type="ARBA" id="ARBA00023136"/>
    </source>
</evidence>
<dbReference type="InterPro" id="IPR000222">
    <property type="entry name" value="PP2C_BS"/>
</dbReference>
<dbReference type="EC" id="3.1.3.16" evidence="9"/>
<evidence type="ECO:0000256" key="6">
    <source>
        <dbReference type="RuleBase" id="RU003465"/>
    </source>
</evidence>
<name>G0QZC9_ICHMU</name>
<dbReference type="eggNOG" id="KOG0698">
    <property type="taxonomic scope" value="Eukaryota"/>
</dbReference>